<dbReference type="InterPro" id="IPR010730">
    <property type="entry name" value="HET"/>
</dbReference>
<dbReference type="PANTHER" id="PTHR33112:SF1">
    <property type="entry name" value="HETEROKARYON INCOMPATIBILITY DOMAIN-CONTAINING PROTEIN"/>
    <property type="match status" value="1"/>
</dbReference>
<dbReference type="Proteomes" id="UP000235786">
    <property type="component" value="Unassembled WGS sequence"/>
</dbReference>
<gene>
    <name evidence="2" type="ORF">L207DRAFT_382473</name>
</gene>
<dbReference type="OrthoDB" id="5428863at2759"/>
<feature type="non-terminal residue" evidence="2">
    <location>
        <position position="129"/>
    </location>
</feature>
<accession>A0A2J6S953</accession>
<protein>
    <recommendedName>
        <fullName evidence="1">Heterokaryon incompatibility domain-containing protein</fullName>
    </recommendedName>
</protein>
<reference evidence="2 3" key="1">
    <citation type="submission" date="2016-04" db="EMBL/GenBank/DDBJ databases">
        <title>A degradative enzymes factory behind the ericoid mycorrhizal symbiosis.</title>
        <authorList>
            <consortium name="DOE Joint Genome Institute"/>
            <person name="Martino E."/>
            <person name="Morin E."/>
            <person name="Grelet G."/>
            <person name="Kuo A."/>
            <person name="Kohler A."/>
            <person name="Daghino S."/>
            <person name="Barry K."/>
            <person name="Choi C."/>
            <person name="Cichocki N."/>
            <person name="Clum A."/>
            <person name="Copeland A."/>
            <person name="Hainaut M."/>
            <person name="Haridas S."/>
            <person name="Labutti K."/>
            <person name="Lindquist E."/>
            <person name="Lipzen A."/>
            <person name="Khouja H.-R."/>
            <person name="Murat C."/>
            <person name="Ohm R."/>
            <person name="Olson A."/>
            <person name="Spatafora J."/>
            <person name="Veneault-Fourrey C."/>
            <person name="Henrissat B."/>
            <person name="Grigoriev I."/>
            <person name="Martin F."/>
            <person name="Perotto S."/>
        </authorList>
    </citation>
    <scope>NUCLEOTIDE SEQUENCE [LARGE SCALE GENOMIC DNA]</scope>
    <source>
        <strain evidence="2 3">F</strain>
    </source>
</reference>
<dbReference type="STRING" id="1149755.A0A2J6S953"/>
<organism evidence="2 3">
    <name type="scientific">Hyaloscypha variabilis (strain UAMH 11265 / GT02V1 / F)</name>
    <name type="common">Meliniomyces variabilis</name>
    <dbReference type="NCBI Taxonomy" id="1149755"/>
    <lineage>
        <taxon>Eukaryota</taxon>
        <taxon>Fungi</taxon>
        <taxon>Dikarya</taxon>
        <taxon>Ascomycota</taxon>
        <taxon>Pezizomycotina</taxon>
        <taxon>Leotiomycetes</taxon>
        <taxon>Helotiales</taxon>
        <taxon>Hyaloscyphaceae</taxon>
        <taxon>Hyaloscypha</taxon>
        <taxon>Hyaloscypha variabilis</taxon>
    </lineage>
</organism>
<dbReference type="AlphaFoldDB" id="A0A2J6S953"/>
<evidence type="ECO:0000259" key="1">
    <source>
        <dbReference type="Pfam" id="PF06985"/>
    </source>
</evidence>
<feature type="non-terminal residue" evidence="2">
    <location>
        <position position="1"/>
    </location>
</feature>
<dbReference type="Pfam" id="PF06985">
    <property type="entry name" value="HET"/>
    <property type="match status" value="1"/>
</dbReference>
<dbReference type="PANTHER" id="PTHR33112">
    <property type="entry name" value="DOMAIN PROTEIN, PUTATIVE-RELATED"/>
    <property type="match status" value="1"/>
</dbReference>
<evidence type="ECO:0000313" key="3">
    <source>
        <dbReference type="Proteomes" id="UP000235786"/>
    </source>
</evidence>
<proteinExistence type="predicted"/>
<evidence type="ECO:0000313" key="2">
    <source>
        <dbReference type="EMBL" id="PMD47288.1"/>
    </source>
</evidence>
<keyword evidence="3" id="KW-1185">Reference proteome</keyword>
<sequence length="129" mass="14816">PSTIEDALKVTQNLGLQYLWIDRYCIDQQDKAHAYSPMSQMDLIYQNSEVTIVAAAGEDPEYGLPGVGRRKRRQQPQTKIGSTVLISPLPKTAHLIAKSQWAKRAWTYQESLLSRRRLVFTDEQVYFQC</sequence>
<name>A0A2J6S953_HYAVF</name>
<dbReference type="EMBL" id="KZ613938">
    <property type="protein sequence ID" value="PMD47288.1"/>
    <property type="molecule type" value="Genomic_DNA"/>
</dbReference>
<feature type="domain" description="Heterokaryon incompatibility" evidence="1">
    <location>
        <begin position="1"/>
        <end position="110"/>
    </location>
</feature>